<feature type="region of interest" description="Disordered" evidence="1">
    <location>
        <begin position="107"/>
        <end position="133"/>
    </location>
</feature>
<feature type="compositionally biased region" description="Polar residues" evidence="1">
    <location>
        <begin position="118"/>
        <end position="130"/>
    </location>
</feature>
<feature type="region of interest" description="Disordered" evidence="1">
    <location>
        <begin position="1"/>
        <end position="36"/>
    </location>
</feature>
<organism evidence="2 3">
    <name type="scientific">Homarus americanus</name>
    <name type="common">American lobster</name>
    <dbReference type="NCBI Taxonomy" id="6706"/>
    <lineage>
        <taxon>Eukaryota</taxon>
        <taxon>Metazoa</taxon>
        <taxon>Ecdysozoa</taxon>
        <taxon>Arthropoda</taxon>
        <taxon>Crustacea</taxon>
        <taxon>Multicrustacea</taxon>
        <taxon>Malacostraca</taxon>
        <taxon>Eumalacostraca</taxon>
        <taxon>Eucarida</taxon>
        <taxon>Decapoda</taxon>
        <taxon>Pleocyemata</taxon>
        <taxon>Astacidea</taxon>
        <taxon>Nephropoidea</taxon>
        <taxon>Nephropidae</taxon>
        <taxon>Homarus</taxon>
    </lineage>
</organism>
<evidence type="ECO:0000256" key="1">
    <source>
        <dbReference type="SAM" id="MobiDB-lite"/>
    </source>
</evidence>
<comment type="caution">
    <text evidence="2">The sequence shown here is derived from an EMBL/GenBank/DDBJ whole genome shotgun (WGS) entry which is preliminary data.</text>
</comment>
<gene>
    <name evidence="2" type="ORF">Hamer_G011800</name>
</gene>
<evidence type="ECO:0000313" key="2">
    <source>
        <dbReference type="EMBL" id="KAG7165900.1"/>
    </source>
</evidence>
<proteinExistence type="predicted"/>
<accession>A0A8J5JX03</accession>
<evidence type="ECO:0000313" key="3">
    <source>
        <dbReference type="Proteomes" id="UP000747542"/>
    </source>
</evidence>
<keyword evidence="3" id="KW-1185">Reference proteome</keyword>
<sequence length="230" mass="25951">MRDDESEPSKPGDTCKGAVGQSKRTPDNWEQPEDTMTTEACARTITQTEAILREWNARCERTFRELDKLLKTQTELILKALRTEGEPEHPVPFSPNKVLRQTCLPTRDAPVRPAGSEASATSRNQNSTEGTAKVARTTKPYLTYSAFTRLTRRLRGKTEAEYWKLICAFDKYLFNTVTPESHKFSALLQDCTSEDLRMVLESCEHFGPQKGLRKGAALLSQRFGGERGYA</sequence>
<dbReference type="AlphaFoldDB" id="A0A8J5JX03"/>
<dbReference type="EMBL" id="JAHLQT010023139">
    <property type="protein sequence ID" value="KAG7165900.1"/>
    <property type="molecule type" value="Genomic_DNA"/>
</dbReference>
<protein>
    <submittedName>
        <fullName evidence="2">Uncharacterized protein</fullName>
    </submittedName>
</protein>
<name>A0A8J5JX03_HOMAM</name>
<feature type="compositionally biased region" description="Basic and acidic residues" evidence="1">
    <location>
        <begin position="1"/>
        <end position="10"/>
    </location>
</feature>
<dbReference type="Proteomes" id="UP000747542">
    <property type="component" value="Unassembled WGS sequence"/>
</dbReference>
<reference evidence="2" key="1">
    <citation type="journal article" date="2021" name="Sci. Adv.">
        <title>The American lobster genome reveals insights on longevity, neural, and immune adaptations.</title>
        <authorList>
            <person name="Polinski J.M."/>
            <person name="Zimin A.V."/>
            <person name="Clark K.F."/>
            <person name="Kohn A.B."/>
            <person name="Sadowski N."/>
            <person name="Timp W."/>
            <person name="Ptitsyn A."/>
            <person name="Khanna P."/>
            <person name="Romanova D.Y."/>
            <person name="Williams P."/>
            <person name="Greenwood S.J."/>
            <person name="Moroz L.L."/>
            <person name="Walt D.R."/>
            <person name="Bodnar A.G."/>
        </authorList>
    </citation>
    <scope>NUCLEOTIDE SEQUENCE</scope>
    <source>
        <strain evidence="2">GMGI-L3</strain>
    </source>
</reference>